<name>A0ABY2RG34_9NOCA</name>
<reference evidence="1 2" key="1">
    <citation type="submission" date="2019-04" db="EMBL/GenBank/DDBJ databases">
        <title>Rhodococcus oryzae sp. nov., a novel actinomycete isolated from rhizosphere soil of rice (Oryza sativa L.).</title>
        <authorList>
            <person name="Li C."/>
        </authorList>
    </citation>
    <scope>NUCLEOTIDE SEQUENCE [LARGE SCALE GENOMIC DNA]</scope>
    <source>
        <strain evidence="1 2">NEAU-CX67</strain>
    </source>
</reference>
<proteinExistence type="predicted"/>
<dbReference type="Proteomes" id="UP000305109">
    <property type="component" value="Unassembled WGS sequence"/>
</dbReference>
<evidence type="ECO:0000313" key="2">
    <source>
        <dbReference type="Proteomes" id="UP000305109"/>
    </source>
</evidence>
<comment type="caution">
    <text evidence="1">The sequence shown here is derived from an EMBL/GenBank/DDBJ whole genome shotgun (WGS) entry which is preliminary data.</text>
</comment>
<accession>A0ABY2RG34</accession>
<sequence>MNVRRLDGYLERLGFGERDYSIGREVENRLCLLPEGDQWLVFFSERGSRWDDVSFDSEEVACTFMLGLLAQQYVEEGPRR</sequence>
<gene>
    <name evidence="1" type="ORF">FCG67_19835</name>
</gene>
<organism evidence="1 2">
    <name type="scientific">Rhodococcus oryzae</name>
    <dbReference type="NCBI Taxonomy" id="2571143"/>
    <lineage>
        <taxon>Bacteria</taxon>
        <taxon>Bacillati</taxon>
        <taxon>Actinomycetota</taxon>
        <taxon>Actinomycetes</taxon>
        <taxon>Mycobacteriales</taxon>
        <taxon>Nocardiaceae</taxon>
        <taxon>Rhodococcus</taxon>
    </lineage>
</organism>
<keyword evidence="2" id="KW-1185">Reference proteome</keyword>
<dbReference type="EMBL" id="SUMD01000010">
    <property type="protein sequence ID" value="TJZ75889.1"/>
    <property type="molecule type" value="Genomic_DNA"/>
</dbReference>
<evidence type="ECO:0000313" key="1">
    <source>
        <dbReference type="EMBL" id="TJZ75889.1"/>
    </source>
</evidence>
<protein>
    <submittedName>
        <fullName evidence="1">Uncharacterized protein</fullName>
    </submittedName>
</protein>